<evidence type="ECO:0000313" key="4">
    <source>
        <dbReference type="Proteomes" id="UP000323046"/>
    </source>
</evidence>
<protein>
    <submittedName>
        <fullName evidence="3">SH3 domain-containing protein</fullName>
    </submittedName>
</protein>
<accession>A0A5P2BJJ7</accession>
<dbReference type="Pfam" id="PF08239">
    <property type="entry name" value="SH3_3"/>
    <property type="match status" value="1"/>
</dbReference>
<sequence length="121" mass="12962">MMFRNAVSGCLAVALASVAFTGIAQADAQHVRDSGPSVSAPAAKPVKGTVTSRLGVNVRQYPTSKSKVVGTYRYRQVIDLTCKKTNGQPVNGNRVWYKVNKPNGWVTAAYVKNHAAVPLCK</sequence>
<dbReference type="OrthoDB" id="3482365at2"/>
<name>A0A5P2BJJ7_STRVZ</name>
<keyword evidence="1" id="KW-0732">Signal</keyword>
<evidence type="ECO:0000259" key="2">
    <source>
        <dbReference type="Pfam" id="PF08239"/>
    </source>
</evidence>
<dbReference type="Gene3D" id="2.30.30.40">
    <property type="entry name" value="SH3 Domains"/>
    <property type="match status" value="1"/>
</dbReference>
<keyword evidence="4" id="KW-1185">Reference proteome</keyword>
<dbReference type="InterPro" id="IPR003646">
    <property type="entry name" value="SH3-like_bac-type"/>
</dbReference>
<proteinExistence type="predicted"/>
<dbReference type="AlphaFoldDB" id="A0A5P2BJJ7"/>
<gene>
    <name evidence="3" type="ORF">DEJ47_33360</name>
</gene>
<dbReference type="EMBL" id="CP029193">
    <property type="protein sequence ID" value="QES30665.1"/>
    <property type="molecule type" value="Genomic_DNA"/>
</dbReference>
<dbReference type="Proteomes" id="UP000323046">
    <property type="component" value="Chromosome"/>
</dbReference>
<organism evidence="3 4">
    <name type="scientific">Streptomyces venezuelae</name>
    <dbReference type="NCBI Taxonomy" id="54571"/>
    <lineage>
        <taxon>Bacteria</taxon>
        <taxon>Bacillati</taxon>
        <taxon>Actinomycetota</taxon>
        <taxon>Actinomycetes</taxon>
        <taxon>Kitasatosporales</taxon>
        <taxon>Streptomycetaceae</taxon>
        <taxon>Streptomyces</taxon>
    </lineage>
</organism>
<feature type="signal peptide" evidence="1">
    <location>
        <begin position="1"/>
        <end position="26"/>
    </location>
</feature>
<reference evidence="3 4" key="1">
    <citation type="submission" date="2018-05" db="EMBL/GenBank/DDBJ databases">
        <title>Streptomyces venezuelae.</title>
        <authorList>
            <person name="Kim W."/>
            <person name="Lee N."/>
            <person name="Cho B.-K."/>
        </authorList>
    </citation>
    <scope>NUCLEOTIDE SEQUENCE [LARGE SCALE GENOMIC DNA]</scope>
    <source>
        <strain evidence="3 4">ATCC 14583</strain>
    </source>
</reference>
<evidence type="ECO:0000313" key="3">
    <source>
        <dbReference type="EMBL" id="QES30665.1"/>
    </source>
</evidence>
<evidence type="ECO:0000256" key="1">
    <source>
        <dbReference type="SAM" id="SignalP"/>
    </source>
</evidence>
<dbReference type="RefSeq" id="WP_150174699.1">
    <property type="nucleotide sequence ID" value="NZ_CP029193.1"/>
</dbReference>
<feature type="domain" description="SH3b" evidence="2">
    <location>
        <begin position="55"/>
        <end position="112"/>
    </location>
</feature>
<feature type="chain" id="PRO_5024824157" evidence="1">
    <location>
        <begin position="27"/>
        <end position="121"/>
    </location>
</feature>